<keyword evidence="5" id="KW-0288">FMN</keyword>
<evidence type="ECO:0000256" key="4">
    <source>
        <dbReference type="ARBA" id="ARBA00022630"/>
    </source>
</evidence>
<evidence type="ECO:0000256" key="10">
    <source>
        <dbReference type="ARBA" id="ARBA00049401"/>
    </source>
</evidence>
<accession>A0A2S7DMQ1</accession>
<evidence type="ECO:0000256" key="8">
    <source>
        <dbReference type="ARBA" id="ARBA00023033"/>
    </source>
</evidence>
<dbReference type="Gene3D" id="3.20.20.70">
    <property type="entry name" value="Aldolase class I"/>
    <property type="match status" value="1"/>
</dbReference>
<comment type="catalytic activity">
    <reaction evidence="10">
        <text>3 propionate 3-nitronate + 3 O2 + H2O = 3 3-oxopropanoate + 2 nitrate + nitrite + H2O2 + 3 H(+)</text>
        <dbReference type="Rhea" id="RHEA:57332"/>
        <dbReference type="ChEBI" id="CHEBI:15377"/>
        <dbReference type="ChEBI" id="CHEBI:15378"/>
        <dbReference type="ChEBI" id="CHEBI:15379"/>
        <dbReference type="ChEBI" id="CHEBI:16240"/>
        <dbReference type="ChEBI" id="CHEBI:16301"/>
        <dbReference type="ChEBI" id="CHEBI:17632"/>
        <dbReference type="ChEBI" id="CHEBI:33190"/>
        <dbReference type="ChEBI" id="CHEBI:136067"/>
    </reaction>
</comment>
<evidence type="ECO:0000256" key="6">
    <source>
        <dbReference type="ARBA" id="ARBA00022741"/>
    </source>
</evidence>
<dbReference type="PANTHER" id="PTHR42747:SF3">
    <property type="entry name" value="NITRONATE MONOOXYGENASE-RELATED"/>
    <property type="match status" value="1"/>
</dbReference>
<dbReference type="CDD" id="cd04730">
    <property type="entry name" value="NPD_like"/>
    <property type="match status" value="1"/>
</dbReference>
<dbReference type="FunFam" id="3.20.20.70:FF:000154">
    <property type="entry name" value="Probable nitronate monooxygenase"/>
    <property type="match status" value="1"/>
</dbReference>
<keyword evidence="3" id="KW-0216">Detoxification</keyword>
<keyword evidence="8 13" id="KW-0503">Monooxygenase</keyword>
<keyword evidence="6" id="KW-0547">Nucleotide-binding</keyword>
<keyword evidence="12" id="KW-0732">Signal</keyword>
<keyword evidence="4" id="KW-0285">Flavoprotein</keyword>
<protein>
    <recommendedName>
        <fullName evidence="11">Nitronate monooxygenase</fullName>
    </recommendedName>
    <alternativeName>
        <fullName evidence="9">Propionate 3-nitronate monooxygenase</fullName>
    </alternativeName>
</protein>
<dbReference type="GO" id="GO:0000166">
    <property type="term" value="F:nucleotide binding"/>
    <property type="evidence" value="ECO:0007669"/>
    <property type="project" value="UniProtKB-KW"/>
</dbReference>
<dbReference type="Pfam" id="PF03060">
    <property type="entry name" value="NMO"/>
    <property type="match status" value="1"/>
</dbReference>
<gene>
    <name evidence="13" type="ORF">XmelCFBP4644_00275</name>
</gene>
<dbReference type="RefSeq" id="WP_104585503.1">
    <property type="nucleotide sequence ID" value="NZ_JAJGQH010000010.1"/>
</dbReference>
<dbReference type="EMBL" id="MDEH01000001">
    <property type="protein sequence ID" value="PPU75126.1"/>
    <property type="molecule type" value="Genomic_DNA"/>
</dbReference>
<evidence type="ECO:0000313" key="14">
    <source>
        <dbReference type="Proteomes" id="UP000239865"/>
    </source>
</evidence>
<evidence type="ECO:0000256" key="12">
    <source>
        <dbReference type="SAM" id="SignalP"/>
    </source>
</evidence>
<comment type="similarity">
    <text evidence="2">Belongs to the nitronate monooxygenase family. NMO class I subfamily.</text>
</comment>
<evidence type="ECO:0000256" key="3">
    <source>
        <dbReference type="ARBA" id="ARBA00022575"/>
    </source>
</evidence>
<feature type="chain" id="PRO_5015703584" description="Nitronate monooxygenase" evidence="12">
    <location>
        <begin position="29"/>
        <end position="358"/>
    </location>
</feature>
<sequence length="358" mass="36497">MSRSSNVDAFQQRFGLRLPILLSPMAGACPVALSAAVANAGGMGAMGAVLSQPQDIATWMAGFRAASTGPAQVNLWIPDPAPARDAAAEARLRGFLAQWGPAVPASAGDAAPADFDAQFDALLAARPAVASSIMGVFDPDQVARLKAAGIAWFACATTLQEARAAQDAGADAVVAQGAEAGGHRGAFEAGQAERQMTGLFALLPRLVDHLDIPVIAAGGIADARGIAAALTLGASAVQIGTGLLRTPEAGVPSAWAQALAQSEPEHTWPTRAFSGRLGRALATPYVQAAAAAGAPPPAPYPVQRGLTAPMRQAAASDDRLAAMQAWAGQSAWLAPARPAADVVTQWWAQAQAQAQAWR</sequence>
<evidence type="ECO:0000256" key="9">
    <source>
        <dbReference type="ARBA" id="ARBA00031155"/>
    </source>
</evidence>
<reference evidence="13 14" key="1">
    <citation type="submission" date="2016-08" db="EMBL/GenBank/DDBJ databases">
        <authorList>
            <person name="Seilhamer J.J."/>
        </authorList>
    </citation>
    <scope>NUCLEOTIDE SEQUENCE [LARGE SCALE GENOMIC DNA]</scope>
    <source>
        <strain evidence="13 14">CFBP4644</strain>
    </source>
</reference>
<evidence type="ECO:0000256" key="5">
    <source>
        <dbReference type="ARBA" id="ARBA00022643"/>
    </source>
</evidence>
<keyword evidence="7" id="KW-0560">Oxidoreductase</keyword>
<evidence type="ECO:0000256" key="2">
    <source>
        <dbReference type="ARBA" id="ARBA00009881"/>
    </source>
</evidence>
<dbReference type="Proteomes" id="UP000239865">
    <property type="component" value="Unassembled WGS sequence"/>
</dbReference>
<proteinExistence type="inferred from homology"/>
<evidence type="ECO:0000313" key="13">
    <source>
        <dbReference type="EMBL" id="PPU75126.1"/>
    </source>
</evidence>
<dbReference type="SUPFAM" id="SSF51412">
    <property type="entry name" value="Inosine monophosphate dehydrogenase (IMPDH)"/>
    <property type="match status" value="1"/>
</dbReference>
<dbReference type="PROSITE" id="PS51257">
    <property type="entry name" value="PROKAR_LIPOPROTEIN"/>
    <property type="match status" value="1"/>
</dbReference>
<dbReference type="GO" id="GO:0009636">
    <property type="term" value="P:response to toxic substance"/>
    <property type="evidence" value="ECO:0007669"/>
    <property type="project" value="UniProtKB-KW"/>
</dbReference>
<dbReference type="AlphaFoldDB" id="A0A2S7DMQ1"/>
<dbReference type="InterPro" id="IPR013785">
    <property type="entry name" value="Aldolase_TIM"/>
</dbReference>
<dbReference type="OrthoDB" id="9778912at2"/>
<dbReference type="InterPro" id="IPR004136">
    <property type="entry name" value="NMO"/>
</dbReference>
<feature type="signal peptide" evidence="12">
    <location>
        <begin position="1"/>
        <end position="28"/>
    </location>
</feature>
<organism evidence="13 14">
    <name type="scientific">Xanthomonas melonis</name>
    <dbReference type="NCBI Taxonomy" id="56456"/>
    <lineage>
        <taxon>Bacteria</taxon>
        <taxon>Pseudomonadati</taxon>
        <taxon>Pseudomonadota</taxon>
        <taxon>Gammaproteobacteria</taxon>
        <taxon>Lysobacterales</taxon>
        <taxon>Lysobacteraceae</taxon>
        <taxon>Xanthomonas</taxon>
    </lineage>
</organism>
<comment type="caution">
    <text evidence="13">The sequence shown here is derived from an EMBL/GenBank/DDBJ whole genome shotgun (WGS) entry which is preliminary data.</text>
</comment>
<dbReference type="GO" id="GO:0018580">
    <property type="term" value="F:nitronate monooxygenase activity"/>
    <property type="evidence" value="ECO:0007669"/>
    <property type="project" value="InterPro"/>
</dbReference>
<name>A0A2S7DMQ1_9XANT</name>
<dbReference type="PANTHER" id="PTHR42747">
    <property type="entry name" value="NITRONATE MONOOXYGENASE-RELATED"/>
    <property type="match status" value="1"/>
</dbReference>
<comment type="cofactor">
    <cofactor evidence="1">
        <name>FMN</name>
        <dbReference type="ChEBI" id="CHEBI:58210"/>
    </cofactor>
</comment>
<evidence type="ECO:0000256" key="11">
    <source>
        <dbReference type="ARBA" id="ARBA00067136"/>
    </source>
</evidence>
<evidence type="ECO:0000256" key="1">
    <source>
        <dbReference type="ARBA" id="ARBA00001917"/>
    </source>
</evidence>
<evidence type="ECO:0000256" key="7">
    <source>
        <dbReference type="ARBA" id="ARBA00023002"/>
    </source>
</evidence>